<dbReference type="AlphaFoldDB" id="A0A8J7FER4"/>
<dbReference type="EMBL" id="JADEYS010000001">
    <property type="protein sequence ID" value="MBE9395828.1"/>
    <property type="molecule type" value="Genomic_DNA"/>
</dbReference>
<keyword evidence="2" id="KW-0378">Hydrolase</keyword>
<proteinExistence type="predicted"/>
<dbReference type="Proteomes" id="UP000640333">
    <property type="component" value="Unassembled WGS sequence"/>
</dbReference>
<feature type="domain" description="Serine aminopeptidase S33" evidence="1">
    <location>
        <begin position="70"/>
        <end position="298"/>
    </location>
</feature>
<dbReference type="Pfam" id="PF12146">
    <property type="entry name" value="Hydrolase_4"/>
    <property type="match status" value="1"/>
</dbReference>
<keyword evidence="3" id="KW-1185">Reference proteome</keyword>
<evidence type="ECO:0000313" key="2">
    <source>
        <dbReference type="EMBL" id="MBE9395828.1"/>
    </source>
</evidence>
<dbReference type="Gene3D" id="3.40.50.1820">
    <property type="entry name" value="alpha/beta hydrolase"/>
    <property type="match status" value="1"/>
</dbReference>
<dbReference type="InterPro" id="IPR029058">
    <property type="entry name" value="AB_hydrolase_fold"/>
</dbReference>
<dbReference type="InterPro" id="IPR022742">
    <property type="entry name" value="Hydrolase_4"/>
</dbReference>
<reference evidence="2" key="1">
    <citation type="submission" date="2020-10" db="EMBL/GenBank/DDBJ databases">
        <title>Bacterium isolated from coastal waters sediment.</title>
        <authorList>
            <person name="Chen R.-J."/>
            <person name="Lu D.-C."/>
            <person name="Zhu K.-L."/>
            <person name="Du Z.-J."/>
        </authorList>
    </citation>
    <scope>NUCLEOTIDE SEQUENCE</scope>
    <source>
        <strain evidence="2">N1Y112</strain>
    </source>
</reference>
<gene>
    <name evidence="2" type="ORF">IOQ59_00995</name>
</gene>
<protein>
    <submittedName>
        <fullName evidence="2">Alpha/beta hydrolase</fullName>
    </submittedName>
</protein>
<accession>A0A8J7FER4</accession>
<dbReference type="GO" id="GO:0016787">
    <property type="term" value="F:hydrolase activity"/>
    <property type="evidence" value="ECO:0007669"/>
    <property type="project" value="UniProtKB-KW"/>
</dbReference>
<comment type="caution">
    <text evidence="2">The sequence shown here is derived from an EMBL/GenBank/DDBJ whole genome shotgun (WGS) entry which is preliminary data.</text>
</comment>
<dbReference type="PANTHER" id="PTHR11614">
    <property type="entry name" value="PHOSPHOLIPASE-RELATED"/>
    <property type="match status" value="1"/>
</dbReference>
<evidence type="ECO:0000313" key="3">
    <source>
        <dbReference type="Proteomes" id="UP000640333"/>
    </source>
</evidence>
<sequence length="326" mass="37020">MTFSRDQLIGQLPRWQSATDIGQPDDVLKAYLCQYQLAEIAACHHYQIGLMEMPELPFAVQRFTPKEGGRATVVVSHGYMDHMGLYGHLIEHLLNLNVEVYLYDLAGHGLSGGEPLAVDNFDVYARQLQKVLTHIEVTEHPLLLIGQSTGAAVIGAHEWLIGEGQVPPVRQRILLAPLVRPALWRAIRRQFHLVKHFLKQVPRRYTANSHDAAFMRFLRQSDPMQHGDIPLSWIAAMQSWADYIESAEPHASAVTCIQGMADSTVDWHHNLRVLHRVYPEMKVELIEGARHHLVNESDTYRRLVFQRISEVINTVCPDVNVTEKAV</sequence>
<dbReference type="SUPFAM" id="SSF53474">
    <property type="entry name" value="alpha/beta-Hydrolases"/>
    <property type="match status" value="1"/>
</dbReference>
<dbReference type="InterPro" id="IPR051044">
    <property type="entry name" value="MAG_DAG_Lipase"/>
</dbReference>
<organism evidence="2 3">
    <name type="scientific">Pontibacterium sinense</name>
    <dbReference type="NCBI Taxonomy" id="2781979"/>
    <lineage>
        <taxon>Bacteria</taxon>
        <taxon>Pseudomonadati</taxon>
        <taxon>Pseudomonadota</taxon>
        <taxon>Gammaproteobacteria</taxon>
        <taxon>Oceanospirillales</taxon>
        <taxon>Oceanospirillaceae</taxon>
        <taxon>Pontibacterium</taxon>
    </lineage>
</organism>
<name>A0A8J7FER4_9GAMM</name>
<evidence type="ECO:0000259" key="1">
    <source>
        <dbReference type="Pfam" id="PF12146"/>
    </source>
</evidence>
<dbReference type="RefSeq" id="WP_193951386.1">
    <property type="nucleotide sequence ID" value="NZ_JADEYS010000001.1"/>
</dbReference>